<evidence type="ECO:0000256" key="11">
    <source>
        <dbReference type="SAM" id="MobiDB-lite"/>
    </source>
</evidence>
<dbReference type="Gene3D" id="3.40.50.200">
    <property type="entry name" value="Peptidase S8/S53 domain"/>
    <property type="match status" value="2"/>
</dbReference>
<dbReference type="PANTHER" id="PTHR43806">
    <property type="entry name" value="PEPTIDASE S8"/>
    <property type="match status" value="1"/>
</dbReference>
<evidence type="ECO:0000256" key="10">
    <source>
        <dbReference type="RuleBase" id="RU003355"/>
    </source>
</evidence>
<dbReference type="PROSITE" id="PS00138">
    <property type="entry name" value="SUBTILASE_SER"/>
    <property type="match status" value="1"/>
</dbReference>
<feature type="compositionally biased region" description="Gly residues" evidence="11">
    <location>
        <begin position="988"/>
        <end position="998"/>
    </location>
</feature>
<dbReference type="Pfam" id="PF05922">
    <property type="entry name" value="Inhibitor_I9"/>
    <property type="match status" value="1"/>
</dbReference>
<feature type="domain" description="SLH" evidence="13">
    <location>
        <begin position="1299"/>
        <end position="1361"/>
    </location>
</feature>
<feature type="active site" description="Charge relay system" evidence="8 9">
    <location>
        <position position="639"/>
    </location>
</feature>
<evidence type="ECO:0000256" key="12">
    <source>
        <dbReference type="SAM" id="SignalP"/>
    </source>
</evidence>
<dbReference type="Gene3D" id="3.50.30.30">
    <property type="match status" value="1"/>
</dbReference>
<dbReference type="InterPro" id="IPR036852">
    <property type="entry name" value="Peptidase_S8/S53_dom_sf"/>
</dbReference>
<dbReference type="CDD" id="cd07474">
    <property type="entry name" value="Peptidases_S8_subtilisin_Vpr-like"/>
    <property type="match status" value="1"/>
</dbReference>
<evidence type="ECO:0000256" key="2">
    <source>
        <dbReference type="ARBA" id="ARBA00022512"/>
    </source>
</evidence>
<keyword evidence="2" id="KW-0134">Cell wall</keyword>
<dbReference type="PROSITE" id="PS51272">
    <property type="entry name" value="SLH"/>
    <property type="match status" value="3"/>
</dbReference>
<dbReference type="InterPro" id="IPR046450">
    <property type="entry name" value="PA_dom_sf"/>
</dbReference>
<feature type="signal peptide" evidence="12">
    <location>
        <begin position="1"/>
        <end position="33"/>
    </location>
</feature>
<dbReference type="InterPro" id="IPR001119">
    <property type="entry name" value="SLH_dom"/>
</dbReference>
<keyword evidence="6 9" id="KW-0378">Hydrolase</keyword>
<feature type="domain" description="SLH" evidence="13">
    <location>
        <begin position="1239"/>
        <end position="1298"/>
    </location>
</feature>
<evidence type="ECO:0000256" key="9">
    <source>
        <dbReference type="PROSITE-ProRule" id="PRU01240"/>
    </source>
</evidence>
<evidence type="ECO:0000256" key="4">
    <source>
        <dbReference type="ARBA" id="ARBA00022670"/>
    </source>
</evidence>
<dbReference type="GO" id="GO:0004252">
    <property type="term" value="F:serine-type endopeptidase activity"/>
    <property type="evidence" value="ECO:0007669"/>
    <property type="project" value="UniProtKB-UniRule"/>
</dbReference>
<dbReference type="PROSITE" id="PS00137">
    <property type="entry name" value="SUBTILASE_HIS"/>
    <property type="match status" value="1"/>
</dbReference>
<keyword evidence="15" id="KW-1185">Reference proteome</keyword>
<dbReference type="Pfam" id="PF02225">
    <property type="entry name" value="PA"/>
    <property type="match status" value="1"/>
</dbReference>
<evidence type="ECO:0000259" key="13">
    <source>
        <dbReference type="PROSITE" id="PS51272"/>
    </source>
</evidence>
<dbReference type="PROSITE" id="PS00136">
    <property type="entry name" value="SUBTILASE_ASP"/>
    <property type="match status" value="1"/>
</dbReference>
<keyword evidence="5 12" id="KW-0732">Signal</keyword>
<dbReference type="InterPro" id="IPR022398">
    <property type="entry name" value="Peptidase_S8_His-AS"/>
</dbReference>
<evidence type="ECO:0000256" key="5">
    <source>
        <dbReference type="ARBA" id="ARBA00022729"/>
    </source>
</evidence>
<reference evidence="14 15" key="1">
    <citation type="submission" date="2019-12" db="EMBL/GenBank/DDBJ databases">
        <title>Paenibacillus sp. nov. sp. isolated from soil.</title>
        <authorList>
            <person name="Kim J."/>
            <person name="Jeong S.E."/>
            <person name="Jung H.S."/>
            <person name="Jeon C.O."/>
        </authorList>
    </citation>
    <scope>NUCLEOTIDE SEQUENCE [LARGE SCALE GENOMIC DNA]</scope>
    <source>
        <strain evidence="14 15">5J-6</strain>
    </source>
</reference>
<dbReference type="InterPro" id="IPR023828">
    <property type="entry name" value="Peptidase_S8_Ser-AS"/>
</dbReference>
<dbReference type="InterPro" id="IPR023827">
    <property type="entry name" value="Peptidase_S8_Asp-AS"/>
</dbReference>
<dbReference type="InterPro" id="IPR003137">
    <property type="entry name" value="PA_domain"/>
</dbReference>
<evidence type="ECO:0000313" key="15">
    <source>
        <dbReference type="Proteomes" id="UP000481087"/>
    </source>
</evidence>
<feature type="active site" description="Charge relay system" evidence="8 9">
    <location>
        <position position="234"/>
    </location>
</feature>
<sequence>MGKPDLKNTYKRIRKMSSIFIASAMLASGLFHSANPAAANASLNGQLPVVASGADLDLNSFQEFTYDWKKSLSQFSEDPAIVFISPDIDTSSTEPVSVIIQLSGQPAAVGKYAASKGYTALAAEATAKAVQNEQTVFLKAAKKDGMSLDVEFQYNQVLNGMAVTLPGSRISNLAKLPGVKAIYPNLTYTSKPIQTSDEEKVDPRIDMVPLQQLGVESAWAEGYTGKGLKIGVIDTGIDYLHPDLKDAFKGGYDSYYNDDDPYEDLPESGGTMHGTHVSGTIAGRAANAKGSFLQKGVAYESDLYVYKVLGGPQSYGTSAMIVDGIEHAVKDGMDVINLSLGDDGSRDPHSAEAIAVNNAALAGVIPVLAAGNAAMDAPYYYSLGAPSTAELGITVGAATSEINTYQTVATSSLSDQDYTLRAMVWEPGNTDFTKILGTDPIEAVYLGFGDDGGGIDVDYAGKDVEGKIVIVTRTHIGQNLPFGQQIMNAKEHGAKAIIIFNGTTNDRTDFFGDRTVNLSDSIPGRDGFIGYMGFQGEYSDSIPAFDIAGKEGRALVRAMMKQPDVPVTLTFAKPFEKVLLTGDTIAEFSSRGPNNDGRFGIKPDVVAPGHRIRSSIPAYGIVNPEADYTGAYGRESGTSMAAPHISGLALLLKDKFPNWTPSDVRAALANTADLLSDEDGTLYDTYSQGAGRPDISNALHTSSLLKALNEIKIYDKEMNPITLPSEASSVSFGIIDPTVRTTASSPLQLKSVTDKPVTYTARVGLHDVFTNKPGTTSNPNWDGVSVKLTGIDADGKVSVNAGEIRTFTLSVEVKPDAKQGVYEGGVILESSGVPALHLPFVFHIGKQSIQNENAVSISVSNRIVSPHAPIDITLNHRGGGFNKLLLDIYGNDGQYYGRIADFNGVKNGLPTYLQKGDYVIEDFNGSYSLMSEQENGESGIFKLSTLPDGQYVLIAITASVVFGSPTQILMSNITINVDNDYKGNDEQPGGGNPPGGDPGGEDHSQGSSGTTYTPTPTPTPNKFNAQVTASVVKESQTSTWLDAKASKADGVLAVTVNDADLSKVLGNRTGPIAIIAGVSSTETNIAELRFTLPQAQSLKAAPEGSSVVFTWNDASIALPTSALSGVPEGAGLLIRIRKEEASAKRFEASYPEAEVVGTPVAFEANVVMDNRETPIPLSTSERVARAFLVGGDVNATTAGALYEAGGVVHPVPAIFTASKDGGTIISITRPGFSTLAAAKRDIAFTDIDNSWAKEYIQKLADKFMMNGVTYDTFAPMSSVTRAQFTSMLVRAVGLPSTDKGAPFKDVSENDWFAGEVAAAHAVGLVTGYDGTFMPNANISRQDLAVMLNRALKFLDAKPLTRSDIVYTDAETFGAYAKGDIQAVTEAGLMDGVADQGAYVFHPAEVTTREAAAKVLYQLLKVSILIN</sequence>
<dbReference type="PANTHER" id="PTHR43806:SF65">
    <property type="entry name" value="SERINE PROTEASE APRX"/>
    <property type="match status" value="1"/>
</dbReference>
<feature type="domain" description="SLH" evidence="13">
    <location>
        <begin position="1363"/>
        <end position="1426"/>
    </location>
</feature>
<dbReference type="SUPFAM" id="SSF52743">
    <property type="entry name" value="Subtilisin-like"/>
    <property type="match status" value="1"/>
</dbReference>
<organism evidence="14 15">
    <name type="scientific">Paenibacillus silvestris</name>
    <dbReference type="NCBI Taxonomy" id="2606219"/>
    <lineage>
        <taxon>Bacteria</taxon>
        <taxon>Bacillati</taxon>
        <taxon>Bacillota</taxon>
        <taxon>Bacilli</taxon>
        <taxon>Bacillales</taxon>
        <taxon>Paenibacillaceae</taxon>
        <taxon>Paenibacillus</taxon>
    </lineage>
</organism>
<protein>
    <submittedName>
        <fullName evidence="14">S8 family serine peptidase</fullName>
    </submittedName>
</protein>
<feature type="active site" description="Charge relay system" evidence="8 9">
    <location>
        <position position="273"/>
    </location>
</feature>
<proteinExistence type="inferred from homology"/>
<evidence type="ECO:0000256" key="7">
    <source>
        <dbReference type="ARBA" id="ARBA00022825"/>
    </source>
</evidence>
<evidence type="ECO:0000256" key="1">
    <source>
        <dbReference type="ARBA" id="ARBA00011073"/>
    </source>
</evidence>
<evidence type="ECO:0000313" key="14">
    <source>
        <dbReference type="EMBL" id="MZQ84813.1"/>
    </source>
</evidence>
<accession>A0A6L8V2X9</accession>
<keyword evidence="7 9" id="KW-0720">Serine protease</keyword>
<dbReference type="PROSITE" id="PS51892">
    <property type="entry name" value="SUBTILASE"/>
    <property type="match status" value="1"/>
</dbReference>
<gene>
    <name evidence="14" type="ORF">GQF01_22135</name>
</gene>
<dbReference type="PRINTS" id="PR00723">
    <property type="entry name" value="SUBTILISIN"/>
</dbReference>
<evidence type="ECO:0000256" key="6">
    <source>
        <dbReference type="ARBA" id="ARBA00022801"/>
    </source>
</evidence>
<comment type="caution">
    <text evidence="14">The sequence shown here is derived from an EMBL/GenBank/DDBJ whole genome shotgun (WGS) entry which is preliminary data.</text>
</comment>
<comment type="similarity">
    <text evidence="1 9 10">Belongs to the peptidase S8 family.</text>
</comment>
<dbReference type="InterPro" id="IPR050131">
    <property type="entry name" value="Peptidase_S8_subtilisin-like"/>
</dbReference>
<evidence type="ECO:0000256" key="3">
    <source>
        <dbReference type="ARBA" id="ARBA00022525"/>
    </source>
</evidence>
<dbReference type="Proteomes" id="UP000481087">
    <property type="component" value="Unassembled WGS sequence"/>
</dbReference>
<dbReference type="Pfam" id="PF00082">
    <property type="entry name" value="Peptidase_S8"/>
    <property type="match status" value="1"/>
</dbReference>
<evidence type="ECO:0000256" key="8">
    <source>
        <dbReference type="PIRSR" id="PIRSR615500-1"/>
    </source>
</evidence>
<feature type="chain" id="PRO_5039239586" evidence="12">
    <location>
        <begin position="34"/>
        <end position="1426"/>
    </location>
</feature>
<dbReference type="InterPro" id="IPR034213">
    <property type="entry name" value="S8_Vpr-like"/>
</dbReference>
<name>A0A6L8V2X9_9BACL</name>
<dbReference type="InterPro" id="IPR015500">
    <property type="entry name" value="Peptidase_S8_subtilisin-rel"/>
</dbReference>
<dbReference type="InterPro" id="IPR010259">
    <property type="entry name" value="S8pro/Inhibitor_I9"/>
</dbReference>
<dbReference type="GO" id="GO:0006508">
    <property type="term" value="P:proteolysis"/>
    <property type="evidence" value="ECO:0007669"/>
    <property type="project" value="UniProtKB-KW"/>
</dbReference>
<keyword evidence="3" id="KW-0964">Secreted</keyword>
<dbReference type="InterPro" id="IPR000209">
    <property type="entry name" value="Peptidase_S8/S53_dom"/>
</dbReference>
<keyword evidence="4 9" id="KW-0645">Protease</keyword>
<feature type="region of interest" description="Disordered" evidence="11">
    <location>
        <begin position="980"/>
        <end position="1023"/>
    </location>
</feature>
<dbReference type="EMBL" id="WTUZ01000022">
    <property type="protein sequence ID" value="MZQ84813.1"/>
    <property type="molecule type" value="Genomic_DNA"/>
</dbReference>
<dbReference type="Pfam" id="PF00395">
    <property type="entry name" value="SLH"/>
    <property type="match status" value="3"/>
</dbReference>
<dbReference type="SUPFAM" id="SSF52025">
    <property type="entry name" value="PA domain"/>
    <property type="match status" value="1"/>
</dbReference>